<evidence type="ECO:0000256" key="5">
    <source>
        <dbReference type="ARBA" id="ARBA00022759"/>
    </source>
</evidence>
<feature type="compositionally biased region" description="Polar residues" evidence="8">
    <location>
        <begin position="1"/>
        <end position="11"/>
    </location>
</feature>
<dbReference type="SUPFAM" id="SSF110004">
    <property type="entry name" value="Glycolipid transfer protein, GLTP"/>
    <property type="match status" value="1"/>
</dbReference>
<dbReference type="InterPro" id="IPR043502">
    <property type="entry name" value="DNA/RNA_pol_sf"/>
</dbReference>
<dbReference type="GO" id="GO:0016787">
    <property type="term" value="F:hydrolase activity"/>
    <property type="evidence" value="ECO:0007669"/>
    <property type="project" value="UniProtKB-KW"/>
</dbReference>
<gene>
    <name evidence="10" type="ORF">F3Y22_tig00110505pilonHSYRG00233</name>
</gene>
<dbReference type="Gene3D" id="3.30.70.270">
    <property type="match status" value="2"/>
</dbReference>
<dbReference type="InterPro" id="IPR036497">
    <property type="entry name" value="GLTP_sf"/>
</dbReference>
<evidence type="ECO:0000313" key="11">
    <source>
        <dbReference type="Proteomes" id="UP000436088"/>
    </source>
</evidence>
<dbReference type="Pfam" id="PF08284">
    <property type="entry name" value="RVP_2"/>
    <property type="match status" value="1"/>
</dbReference>
<comment type="caution">
    <text evidence="10">The sequence shown here is derived from an EMBL/GenBank/DDBJ whole genome shotgun (WGS) entry which is preliminary data.</text>
</comment>
<sequence>MNMLAESSNSPALARQGEEQASQGVPVQDQDTFFRTLDAILTRLQPSTPPTKRMNVAKELRGLGSPEFKGEAEEGPVAADLWLNYLKIMLDGLHCSEVEKLDGAVSLLRCQARIWWTNITMRMSNDQLTWSFFLDEKQVHWRSVHSADEAEVFEFETDESLYAGHFIRDCPLMVGEPATSERVDSASQRGRGRGRGRNQSESSAQHEIRSTARVYSLKTSEDRDDPDIIVVKELRIPLDATSNEIIVTNPLGHSAWVNKVCKGCSIKIQGIEFPANLMELPFDEFEVILGMDWLFRYYGDVNCRLKKVTLKSPRGTKISVISERLNPFANVISVMSAKKLLLQGCQGFLANVIDARTKEKGLNEIPIVREFSDVFPAELPGLPPDRDVEFQIDVMPGTAPILNKVTIKNKYPLPRIDDLFDQLKGASVFSKIDLRSGYHQVKIQEKDIPKTAFRTRYGHYEFIVMSFGVTNAPAAFMDLMNMIFQPYLDQFVVVFIDDILVYSKSMEEHSTYLQTILQILRDKKLYAKLSKCEFWLREVIFLGHVISINGIRVDPQKIKAIMEWEVPKNVSEVQSFLGLAGYYRRFVKNFSMIVLPLMKLMRKNVPFVWTPECQDSFEALQKILTEAPILVQPESGKNFVVFSDASHNGLGCVLMQEGKVVAYASRQLKPHEKNYPTHDLEMAVVVFTLKIWRHYLYGERCYLYTDHKSLKYLMTQKELNLRQRRWVEFLKDYDVIIDYHPGKANVVADALRRKTFVALRAMDARLSLTGDGGLCAELKLKPVWLDRIGELQSQDEICLKRIEQVKNKEIKDFEMKFDGKLYYKERIVIPDDEELKKYKERIVIPDDEELKKDLLAEAHYSPLTMHPGGTKMYMDLKDRYWWPGMKRSITEFVSKCLTCQQVKAEHQVPSGLLQPLSIPQWKWEIRLEILLESDPTKYSNLIEMLKKEESEGKARKGSSCSKAFLWLTRSMDFMVALLQRLVKEPEQNMEQVVQESYNVTLKPRHGWISSAAFMNSSSHVALKLVPYNKTFTSLLLKKDQNYDNLKEDMQTLISLLVPLLEHIHSILRFYRLDRLKSSFSRDLALYILKLKKYGDHVPPHPYFFTLETDRHPNQAVKEGQVEKENLRLKFAVHAKHLWYCTAKSYVDNSNCNEQLQILSSSFIPGLDMVTSLAGGHQTTVANAASYNIIASFRKLPIP</sequence>
<dbReference type="GO" id="GO:0005737">
    <property type="term" value="C:cytoplasm"/>
    <property type="evidence" value="ECO:0007669"/>
    <property type="project" value="InterPro"/>
</dbReference>
<dbReference type="GO" id="GO:0004519">
    <property type="term" value="F:endonuclease activity"/>
    <property type="evidence" value="ECO:0007669"/>
    <property type="project" value="UniProtKB-KW"/>
</dbReference>
<dbReference type="EMBL" id="VEPZ02001014">
    <property type="protein sequence ID" value="KAE8701808.1"/>
    <property type="molecule type" value="Genomic_DNA"/>
</dbReference>
<evidence type="ECO:0000256" key="4">
    <source>
        <dbReference type="ARBA" id="ARBA00022722"/>
    </source>
</evidence>
<dbReference type="FunFam" id="1.10.340.70:FF:000001">
    <property type="entry name" value="Retrovirus-related Pol polyprotein from transposon gypsy-like Protein"/>
    <property type="match status" value="1"/>
</dbReference>
<proteinExistence type="predicted"/>
<evidence type="ECO:0000256" key="6">
    <source>
        <dbReference type="ARBA" id="ARBA00022801"/>
    </source>
</evidence>
<dbReference type="Gene3D" id="1.10.3520.10">
    <property type="entry name" value="Glycolipid transfer protein"/>
    <property type="match status" value="1"/>
</dbReference>
<dbReference type="CDD" id="cd00303">
    <property type="entry name" value="retropepsin_like"/>
    <property type="match status" value="1"/>
</dbReference>
<dbReference type="Gene3D" id="1.10.340.70">
    <property type="match status" value="1"/>
</dbReference>
<dbReference type="Proteomes" id="UP000436088">
    <property type="component" value="Unassembled WGS sequence"/>
</dbReference>
<reference evidence="10" key="1">
    <citation type="submission" date="2019-09" db="EMBL/GenBank/DDBJ databases">
        <title>Draft genome information of white flower Hibiscus syriacus.</title>
        <authorList>
            <person name="Kim Y.-M."/>
        </authorList>
    </citation>
    <scope>NUCLEOTIDE SEQUENCE [LARGE SCALE GENOMIC DNA]</scope>
    <source>
        <strain evidence="10">YM2019G1</strain>
    </source>
</reference>
<dbReference type="CDD" id="cd09274">
    <property type="entry name" value="RNase_HI_RT_Ty3"/>
    <property type="match status" value="1"/>
</dbReference>
<keyword evidence="7" id="KW-0695">RNA-directed DNA polymerase</keyword>
<keyword evidence="5" id="KW-0255">Endonuclease</keyword>
<dbReference type="GO" id="GO:0003964">
    <property type="term" value="F:RNA-directed DNA polymerase activity"/>
    <property type="evidence" value="ECO:0007669"/>
    <property type="project" value="UniProtKB-KW"/>
</dbReference>
<dbReference type="SUPFAM" id="SSF56672">
    <property type="entry name" value="DNA/RNA polymerases"/>
    <property type="match status" value="1"/>
</dbReference>
<dbReference type="Pfam" id="PF17917">
    <property type="entry name" value="RT_RNaseH"/>
    <property type="match status" value="1"/>
</dbReference>
<dbReference type="PANTHER" id="PTHR37984:SF5">
    <property type="entry name" value="PROTEIN NYNRIN-LIKE"/>
    <property type="match status" value="1"/>
</dbReference>
<evidence type="ECO:0000256" key="8">
    <source>
        <dbReference type="SAM" id="MobiDB-lite"/>
    </source>
</evidence>
<accession>A0A6A3ACI1</accession>
<organism evidence="10 11">
    <name type="scientific">Hibiscus syriacus</name>
    <name type="common">Rose of Sharon</name>
    <dbReference type="NCBI Taxonomy" id="106335"/>
    <lineage>
        <taxon>Eukaryota</taxon>
        <taxon>Viridiplantae</taxon>
        <taxon>Streptophyta</taxon>
        <taxon>Embryophyta</taxon>
        <taxon>Tracheophyta</taxon>
        <taxon>Spermatophyta</taxon>
        <taxon>Magnoliopsida</taxon>
        <taxon>eudicotyledons</taxon>
        <taxon>Gunneridae</taxon>
        <taxon>Pentapetalae</taxon>
        <taxon>rosids</taxon>
        <taxon>malvids</taxon>
        <taxon>Malvales</taxon>
        <taxon>Malvaceae</taxon>
        <taxon>Malvoideae</taxon>
        <taxon>Hibiscus</taxon>
    </lineage>
</organism>
<dbReference type="Pfam" id="PF08718">
    <property type="entry name" value="GLTP"/>
    <property type="match status" value="1"/>
</dbReference>
<dbReference type="InterPro" id="IPR041373">
    <property type="entry name" value="RT_RNaseH"/>
</dbReference>
<name>A0A6A3ACI1_HIBSY</name>
<dbReference type="GO" id="GO:0120013">
    <property type="term" value="F:lipid transfer activity"/>
    <property type="evidence" value="ECO:0007669"/>
    <property type="project" value="InterPro"/>
</dbReference>
<dbReference type="FunFam" id="3.30.70.270:FF:000020">
    <property type="entry name" value="Transposon Tf2-6 polyprotein-like Protein"/>
    <property type="match status" value="1"/>
</dbReference>
<keyword evidence="11" id="KW-1185">Reference proteome</keyword>
<evidence type="ECO:0000256" key="2">
    <source>
        <dbReference type="ARBA" id="ARBA00022679"/>
    </source>
</evidence>
<dbReference type="AlphaFoldDB" id="A0A6A3ACI1"/>
<evidence type="ECO:0000259" key="9">
    <source>
        <dbReference type="PROSITE" id="PS50878"/>
    </source>
</evidence>
<evidence type="ECO:0000256" key="7">
    <source>
        <dbReference type="ARBA" id="ARBA00022918"/>
    </source>
</evidence>
<protein>
    <recommendedName>
        <fullName evidence="1">RNA-directed DNA polymerase</fullName>
        <ecNumber evidence="1">2.7.7.49</ecNumber>
    </recommendedName>
</protein>
<evidence type="ECO:0000256" key="3">
    <source>
        <dbReference type="ARBA" id="ARBA00022695"/>
    </source>
</evidence>
<keyword evidence="4" id="KW-0540">Nuclease</keyword>
<evidence type="ECO:0000256" key="1">
    <source>
        <dbReference type="ARBA" id="ARBA00012493"/>
    </source>
</evidence>
<dbReference type="InterPro" id="IPR050951">
    <property type="entry name" value="Retrovirus_Pol_polyprotein"/>
</dbReference>
<dbReference type="Pfam" id="PF00078">
    <property type="entry name" value="RVT_1"/>
    <property type="match status" value="1"/>
</dbReference>
<feature type="domain" description="Reverse transcriptase" evidence="9">
    <location>
        <begin position="302"/>
        <end position="546"/>
    </location>
</feature>
<dbReference type="InterPro" id="IPR043128">
    <property type="entry name" value="Rev_trsase/Diguanyl_cyclase"/>
</dbReference>
<dbReference type="Pfam" id="PF17921">
    <property type="entry name" value="Integrase_H2C2"/>
    <property type="match status" value="1"/>
</dbReference>
<keyword evidence="3" id="KW-0548">Nucleotidyltransferase</keyword>
<dbReference type="CDD" id="cd01647">
    <property type="entry name" value="RT_LTR"/>
    <property type="match status" value="1"/>
</dbReference>
<keyword evidence="2" id="KW-0808">Transferase</keyword>
<feature type="region of interest" description="Disordered" evidence="8">
    <location>
        <begin position="1"/>
        <end position="27"/>
    </location>
</feature>
<dbReference type="Gene3D" id="3.10.10.10">
    <property type="entry name" value="HIV Type 1 Reverse Transcriptase, subunit A, domain 1"/>
    <property type="match status" value="1"/>
</dbReference>
<dbReference type="InterPro" id="IPR014830">
    <property type="entry name" value="Glycolipid_transfer_prot_dom"/>
</dbReference>
<dbReference type="PANTHER" id="PTHR37984">
    <property type="entry name" value="PROTEIN CBG26694"/>
    <property type="match status" value="1"/>
</dbReference>
<keyword evidence="6" id="KW-0378">Hydrolase</keyword>
<dbReference type="PROSITE" id="PS50878">
    <property type="entry name" value="RT_POL"/>
    <property type="match status" value="1"/>
</dbReference>
<dbReference type="InterPro" id="IPR041588">
    <property type="entry name" value="Integrase_H2C2"/>
</dbReference>
<dbReference type="InterPro" id="IPR000477">
    <property type="entry name" value="RT_dom"/>
</dbReference>
<dbReference type="Gene3D" id="2.40.70.10">
    <property type="entry name" value="Acid Proteases"/>
    <property type="match status" value="1"/>
</dbReference>
<evidence type="ECO:0000313" key="10">
    <source>
        <dbReference type="EMBL" id="KAE8701808.1"/>
    </source>
</evidence>
<dbReference type="InterPro" id="IPR021109">
    <property type="entry name" value="Peptidase_aspartic_dom_sf"/>
</dbReference>
<dbReference type="EC" id="2.7.7.49" evidence="1"/>
<feature type="region of interest" description="Disordered" evidence="8">
    <location>
        <begin position="178"/>
        <end position="209"/>
    </location>
</feature>